<dbReference type="SUPFAM" id="SSF141868">
    <property type="entry name" value="EAL domain-like"/>
    <property type="match status" value="1"/>
</dbReference>
<dbReference type="Pfam" id="PF00563">
    <property type="entry name" value="EAL"/>
    <property type="match status" value="1"/>
</dbReference>
<dbReference type="STRING" id="702114.A1355_09945"/>
<dbReference type="SUPFAM" id="SSF55073">
    <property type="entry name" value="Nucleotide cyclase"/>
    <property type="match status" value="1"/>
</dbReference>
<dbReference type="PROSITE" id="PS50883">
    <property type="entry name" value="EAL"/>
    <property type="match status" value="1"/>
</dbReference>
<feature type="domain" description="Response regulatory" evidence="3">
    <location>
        <begin position="7"/>
        <end position="122"/>
    </location>
</feature>
<proteinExistence type="predicted"/>
<dbReference type="InterPro" id="IPR000700">
    <property type="entry name" value="PAS-assoc_C"/>
</dbReference>
<dbReference type="Gene3D" id="3.20.20.450">
    <property type="entry name" value="EAL domain"/>
    <property type="match status" value="1"/>
</dbReference>
<sequence>MSERQLKILAIDDTPANLALLGMALQDEYSVQIATSGAKGLALAQDDPPDLVLLDIMMPDMDGFETCRRFKADAGLKDIPIIFVTALNEKNTEMAGLALGATDYLTKPIDINVARLRIHNLLERERLRMALLAREAEQRLAASVFAHTHDGIVISDADNLIIDVNASFTRITGYQRDEVLGLNPRVLKSGRQPAEFYQTMWHTLLEQNYWHGELWNRHKSGRHYAVLSSISVVRDQNGAIHHFIGLFADITQLKNHEHDLEQIAHFDPLTGIPNRLLLVDRLTQGIAQTRRSGRQMAVCYLDLDGFKPINDSYGHELGDQLLIAIARRITECLRAGDTVARIGGDEFVLLLLDLPDRDECESILQRVLAAVARPFLIDNLALRVSASIGFTLFPDDDADADTLLRHADQAMYGAKHAGKNRHNLFDPASDKAAHERGRALADVERALRNQEFELFFQPKVNMRTGKVLGAEALIRWRHPQRGLLLPQEFLPVAENSDLIVEIGDWVLRSVLDHLEEWRRNGLTIKIGINIAPRHLLREDFTRRLAAHLNDHPDLPASCLELEILETAALADIGRVYQVMRECQKMGVTFALDDFGTGYSSLTYLKALPAEVLKIDQSFIRDILRDPEDLAIVEGIINLSGSFRRQVVAEGVESVEQGLQLLKLRCEQAQGFCIARPIPAARLADWIANWQPNPQWLDLGNGLTSDQE</sequence>
<dbReference type="NCBIfam" id="TIGR00229">
    <property type="entry name" value="sensory_box"/>
    <property type="match status" value="1"/>
</dbReference>
<dbReference type="Gene3D" id="3.30.70.270">
    <property type="match status" value="1"/>
</dbReference>
<dbReference type="InterPro" id="IPR011006">
    <property type="entry name" value="CheY-like_superfamily"/>
</dbReference>
<feature type="modified residue" description="4-aspartylphosphate" evidence="2">
    <location>
        <position position="55"/>
    </location>
</feature>
<evidence type="ECO:0000313" key="8">
    <source>
        <dbReference type="EMBL" id="OAI16394.1"/>
    </source>
</evidence>
<dbReference type="InterPro" id="IPR000160">
    <property type="entry name" value="GGDEF_dom"/>
</dbReference>
<dbReference type="AlphaFoldDB" id="A0A177NFJ3"/>
<dbReference type="SMART" id="SM00448">
    <property type="entry name" value="REC"/>
    <property type="match status" value="1"/>
</dbReference>
<dbReference type="Gene3D" id="3.40.50.2300">
    <property type="match status" value="1"/>
</dbReference>
<name>A0A177NFJ3_9GAMM</name>
<dbReference type="GO" id="GO:0003824">
    <property type="term" value="F:catalytic activity"/>
    <property type="evidence" value="ECO:0007669"/>
    <property type="project" value="UniProtKB-ARBA"/>
</dbReference>
<dbReference type="OrthoDB" id="6597954at2"/>
<evidence type="ECO:0000313" key="9">
    <source>
        <dbReference type="Proteomes" id="UP000077628"/>
    </source>
</evidence>
<dbReference type="Gene3D" id="3.30.450.20">
    <property type="entry name" value="PAS domain"/>
    <property type="match status" value="1"/>
</dbReference>
<dbReference type="SMART" id="SM00267">
    <property type="entry name" value="GGDEF"/>
    <property type="match status" value="1"/>
</dbReference>
<dbReference type="NCBIfam" id="TIGR00254">
    <property type="entry name" value="GGDEF"/>
    <property type="match status" value="1"/>
</dbReference>
<dbReference type="CDD" id="cd01949">
    <property type="entry name" value="GGDEF"/>
    <property type="match status" value="1"/>
</dbReference>
<dbReference type="RefSeq" id="WP_064030373.1">
    <property type="nucleotide sequence ID" value="NZ_LUUK01000186.1"/>
</dbReference>
<feature type="domain" description="GGDEF" evidence="7">
    <location>
        <begin position="294"/>
        <end position="427"/>
    </location>
</feature>
<evidence type="ECO:0000256" key="2">
    <source>
        <dbReference type="PROSITE-ProRule" id="PRU00169"/>
    </source>
</evidence>
<dbReference type="SMART" id="SM00091">
    <property type="entry name" value="PAS"/>
    <property type="match status" value="1"/>
</dbReference>
<keyword evidence="9" id="KW-1185">Reference proteome</keyword>
<keyword evidence="2" id="KW-0597">Phosphoprotein</keyword>
<dbReference type="EMBL" id="LUUK01000186">
    <property type="protein sequence ID" value="OAI16394.1"/>
    <property type="molecule type" value="Genomic_DNA"/>
</dbReference>
<dbReference type="PROSITE" id="PS50887">
    <property type="entry name" value="GGDEF"/>
    <property type="match status" value="1"/>
</dbReference>
<comment type="caution">
    <text evidence="8">The sequence shown here is derived from an EMBL/GenBank/DDBJ whole genome shotgun (WGS) entry which is preliminary data.</text>
</comment>
<protein>
    <submittedName>
        <fullName evidence="8">Diguanylate cyclase</fullName>
    </submittedName>
</protein>
<dbReference type="Pfam" id="PF00072">
    <property type="entry name" value="Response_reg"/>
    <property type="match status" value="1"/>
</dbReference>
<comment type="cofactor">
    <cofactor evidence="1">
        <name>Mg(2+)</name>
        <dbReference type="ChEBI" id="CHEBI:18420"/>
    </cofactor>
</comment>
<feature type="domain" description="PAC" evidence="5">
    <location>
        <begin position="210"/>
        <end position="262"/>
    </location>
</feature>
<dbReference type="InterPro" id="IPR043128">
    <property type="entry name" value="Rev_trsase/Diguanyl_cyclase"/>
</dbReference>
<gene>
    <name evidence="8" type="ORF">A1355_09945</name>
</gene>
<dbReference type="PROSITE" id="PS50112">
    <property type="entry name" value="PAS"/>
    <property type="match status" value="1"/>
</dbReference>
<evidence type="ECO:0000259" key="7">
    <source>
        <dbReference type="PROSITE" id="PS50887"/>
    </source>
</evidence>
<evidence type="ECO:0000256" key="1">
    <source>
        <dbReference type="ARBA" id="ARBA00001946"/>
    </source>
</evidence>
<dbReference type="Pfam" id="PF13426">
    <property type="entry name" value="PAS_9"/>
    <property type="match status" value="1"/>
</dbReference>
<organism evidence="8 9">
    <name type="scientific">Methylomonas koyamae</name>
    <dbReference type="NCBI Taxonomy" id="702114"/>
    <lineage>
        <taxon>Bacteria</taxon>
        <taxon>Pseudomonadati</taxon>
        <taxon>Pseudomonadota</taxon>
        <taxon>Gammaproteobacteria</taxon>
        <taxon>Methylococcales</taxon>
        <taxon>Methylococcaceae</taxon>
        <taxon>Methylomonas</taxon>
    </lineage>
</organism>
<dbReference type="InterPro" id="IPR001633">
    <property type="entry name" value="EAL_dom"/>
</dbReference>
<dbReference type="PANTHER" id="PTHR44757:SF2">
    <property type="entry name" value="BIOFILM ARCHITECTURE MAINTENANCE PROTEIN MBAA"/>
    <property type="match status" value="1"/>
</dbReference>
<dbReference type="SUPFAM" id="SSF52172">
    <property type="entry name" value="CheY-like"/>
    <property type="match status" value="1"/>
</dbReference>
<dbReference type="InterPro" id="IPR001610">
    <property type="entry name" value="PAC"/>
</dbReference>
<dbReference type="InterPro" id="IPR035965">
    <property type="entry name" value="PAS-like_dom_sf"/>
</dbReference>
<dbReference type="InterPro" id="IPR035919">
    <property type="entry name" value="EAL_sf"/>
</dbReference>
<dbReference type="PANTHER" id="PTHR44757">
    <property type="entry name" value="DIGUANYLATE CYCLASE DGCP"/>
    <property type="match status" value="1"/>
</dbReference>
<dbReference type="CDD" id="cd00130">
    <property type="entry name" value="PAS"/>
    <property type="match status" value="1"/>
</dbReference>
<evidence type="ECO:0000259" key="6">
    <source>
        <dbReference type="PROSITE" id="PS50883"/>
    </source>
</evidence>
<dbReference type="InterPro" id="IPR000014">
    <property type="entry name" value="PAS"/>
</dbReference>
<accession>A0A177NFJ3</accession>
<reference evidence="9" key="1">
    <citation type="submission" date="2016-03" db="EMBL/GenBank/DDBJ databases">
        <authorList>
            <person name="Heylen K."/>
            <person name="De Vos P."/>
            <person name="Vekeman B."/>
        </authorList>
    </citation>
    <scope>NUCLEOTIDE SEQUENCE [LARGE SCALE GENOMIC DNA]</scope>
    <source>
        <strain evidence="9">R-45383</strain>
    </source>
</reference>
<dbReference type="SMART" id="SM00052">
    <property type="entry name" value="EAL"/>
    <property type="match status" value="1"/>
</dbReference>
<dbReference type="GO" id="GO:0000160">
    <property type="term" value="P:phosphorelay signal transduction system"/>
    <property type="evidence" value="ECO:0007669"/>
    <property type="project" value="InterPro"/>
</dbReference>
<dbReference type="Pfam" id="PF00990">
    <property type="entry name" value="GGDEF"/>
    <property type="match status" value="1"/>
</dbReference>
<dbReference type="PROSITE" id="PS50110">
    <property type="entry name" value="RESPONSE_REGULATORY"/>
    <property type="match status" value="1"/>
</dbReference>
<dbReference type="PROSITE" id="PS50113">
    <property type="entry name" value="PAC"/>
    <property type="match status" value="1"/>
</dbReference>
<evidence type="ECO:0000259" key="5">
    <source>
        <dbReference type="PROSITE" id="PS50113"/>
    </source>
</evidence>
<feature type="domain" description="PAS" evidence="4">
    <location>
        <begin position="137"/>
        <end position="181"/>
    </location>
</feature>
<dbReference type="CDD" id="cd01948">
    <property type="entry name" value="EAL"/>
    <property type="match status" value="1"/>
</dbReference>
<feature type="domain" description="EAL" evidence="6">
    <location>
        <begin position="436"/>
        <end position="690"/>
    </location>
</feature>
<dbReference type="SUPFAM" id="SSF55785">
    <property type="entry name" value="PYP-like sensor domain (PAS domain)"/>
    <property type="match status" value="1"/>
</dbReference>
<dbReference type="InterPro" id="IPR001789">
    <property type="entry name" value="Sig_transdc_resp-reg_receiver"/>
</dbReference>
<dbReference type="InterPro" id="IPR052155">
    <property type="entry name" value="Biofilm_reg_signaling"/>
</dbReference>
<dbReference type="InterPro" id="IPR029787">
    <property type="entry name" value="Nucleotide_cyclase"/>
</dbReference>
<dbReference type="SMART" id="SM00086">
    <property type="entry name" value="PAC"/>
    <property type="match status" value="1"/>
</dbReference>
<dbReference type="Proteomes" id="UP000077628">
    <property type="component" value="Unassembled WGS sequence"/>
</dbReference>
<dbReference type="FunFam" id="3.30.70.270:FF:000001">
    <property type="entry name" value="Diguanylate cyclase domain protein"/>
    <property type="match status" value="1"/>
</dbReference>
<evidence type="ECO:0000259" key="3">
    <source>
        <dbReference type="PROSITE" id="PS50110"/>
    </source>
</evidence>
<evidence type="ECO:0000259" key="4">
    <source>
        <dbReference type="PROSITE" id="PS50112"/>
    </source>
</evidence>